<evidence type="ECO:0000256" key="12">
    <source>
        <dbReference type="ARBA" id="ARBA00023288"/>
    </source>
</evidence>
<accession>A0AAN7BY71</accession>
<feature type="transmembrane region" description="Helical" evidence="16">
    <location>
        <begin position="126"/>
        <end position="147"/>
    </location>
</feature>
<feature type="region of interest" description="Disordered" evidence="15">
    <location>
        <begin position="422"/>
        <end position="457"/>
    </location>
</feature>
<feature type="domain" description="CFEM" evidence="17">
    <location>
        <begin position="1"/>
        <end position="109"/>
    </location>
</feature>
<keyword evidence="14" id="KW-0349">Heme</keyword>
<name>A0AAN7BY71_9PEZI</name>
<dbReference type="SMART" id="SM00747">
    <property type="entry name" value="CFEM"/>
    <property type="match status" value="1"/>
</dbReference>
<keyword evidence="6" id="KW-0325">Glycoprotein</keyword>
<evidence type="ECO:0000256" key="13">
    <source>
        <dbReference type="ARBA" id="ARBA00038359"/>
    </source>
</evidence>
<dbReference type="Pfam" id="PF05730">
    <property type="entry name" value="CFEM"/>
    <property type="match status" value="1"/>
</dbReference>
<keyword evidence="11 14" id="KW-1015">Disulfide bond</keyword>
<dbReference type="PANTHER" id="PTHR33048:SF47">
    <property type="entry name" value="INTEGRAL MEMBRANE PROTEIN-RELATED"/>
    <property type="match status" value="1"/>
</dbReference>
<evidence type="ECO:0000256" key="3">
    <source>
        <dbReference type="ARBA" id="ARBA00004613"/>
    </source>
</evidence>
<dbReference type="Proteomes" id="UP001301958">
    <property type="component" value="Unassembled WGS sequence"/>
</dbReference>
<dbReference type="PANTHER" id="PTHR33048">
    <property type="entry name" value="PTH11-LIKE INTEGRAL MEMBRANE PROTEIN (AFU_ORTHOLOGUE AFUA_5G11245)"/>
    <property type="match status" value="1"/>
</dbReference>
<evidence type="ECO:0000259" key="17">
    <source>
        <dbReference type="PROSITE" id="PS52012"/>
    </source>
</evidence>
<comment type="similarity">
    <text evidence="13">Belongs to the SAT4 family.</text>
</comment>
<feature type="disulfide bond" evidence="14">
    <location>
        <begin position="27"/>
        <end position="67"/>
    </location>
</feature>
<feature type="disulfide bond" evidence="14">
    <location>
        <begin position="50"/>
        <end position="83"/>
    </location>
</feature>
<evidence type="ECO:0000256" key="8">
    <source>
        <dbReference type="ARBA" id="ARBA00022729"/>
    </source>
</evidence>
<keyword evidence="10 16" id="KW-0472">Membrane</keyword>
<evidence type="ECO:0000256" key="4">
    <source>
        <dbReference type="ARBA" id="ARBA00010031"/>
    </source>
</evidence>
<keyword evidence="19" id="KW-1185">Reference proteome</keyword>
<keyword evidence="9 16" id="KW-1133">Transmembrane helix</keyword>
<reference evidence="18" key="1">
    <citation type="journal article" date="2023" name="Mol. Phylogenet. Evol.">
        <title>Genome-scale phylogeny and comparative genomics of the fungal order Sordariales.</title>
        <authorList>
            <person name="Hensen N."/>
            <person name="Bonometti L."/>
            <person name="Westerberg I."/>
            <person name="Brannstrom I.O."/>
            <person name="Guillou S."/>
            <person name="Cros-Aarteil S."/>
            <person name="Calhoun S."/>
            <person name="Haridas S."/>
            <person name="Kuo A."/>
            <person name="Mondo S."/>
            <person name="Pangilinan J."/>
            <person name="Riley R."/>
            <person name="LaButti K."/>
            <person name="Andreopoulos B."/>
            <person name="Lipzen A."/>
            <person name="Chen C."/>
            <person name="Yan M."/>
            <person name="Daum C."/>
            <person name="Ng V."/>
            <person name="Clum A."/>
            <person name="Steindorff A."/>
            <person name="Ohm R.A."/>
            <person name="Martin F."/>
            <person name="Silar P."/>
            <person name="Natvig D.O."/>
            <person name="Lalanne C."/>
            <person name="Gautier V."/>
            <person name="Ament-Velasquez S.L."/>
            <person name="Kruys A."/>
            <person name="Hutchinson M.I."/>
            <person name="Powell A.J."/>
            <person name="Barry K."/>
            <person name="Miller A.N."/>
            <person name="Grigoriev I.V."/>
            <person name="Debuchy R."/>
            <person name="Gladieux P."/>
            <person name="Hiltunen Thoren M."/>
            <person name="Johannesson H."/>
        </authorList>
    </citation>
    <scope>NUCLEOTIDE SEQUENCE</scope>
    <source>
        <strain evidence="18">CBS 990.96</strain>
    </source>
</reference>
<sequence length="457" mass="49699">MDFSALLARQDGGGLSLTDLINALPKCALDCILTAAGNSTCALTDNDCRCADTAYQAQASACILGACTVRESLATRNLTTIACNIKPYVNHSAKPVYLTMTILSGIFVALRFVARGRATVKVWWDDFCTLASLSGLIALTVIIMKLYDMGMGTDFWTIPQSNIDKIFQFWYVALFLYGITRTLSRISILLFYFRIFERTPGHKLRVGILIFDVVTCGALILLTLFPCTPISVFWTRWDGVRTGKCVDFKKEVLGIGIKDIFVDVIIITLPLPYIASLNLDRKKKILSMLLFSFGLCVIGTGIAKLTVVDKFVNSRNPTVDMLDLALISVLELDLGIICACLPSIKPLLTSRNVPFLKHLKSTKMGSYLGGSGTSSSGGTQKIHVTYSTTVASQSAGDEGLLIGQPDTDANGMALTNMNSRGEVQRGPQYASDWSCAGSQNENANETIQRPGTALTRD</sequence>
<protein>
    <recommendedName>
        <fullName evidence="17">CFEM domain-containing protein</fullName>
    </recommendedName>
</protein>
<evidence type="ECO:0000256" key="1">
    <source>
        <dbReference type="ARBA" id="ARBA00004141"/>
    </source>
</evidence>
<evidence type="ECO:0000256" key="16">
    <source>
        <dbReference type="SAM" id="Phobius"/>
    </source>
</evidence>
<comment type="subcellular location">
    <subcellularLocation>
        <location evidence="2">Membrane</location>
        <topology evidence="2">Lipid-anchor</topology>
        <topology evidence="2">GPI-anchor</topology>
    </subcellularLocation>
    <subcellularLocation>
        <location evidence="1">Membrane</location>
        <topology evidence="1">Multi-pass membrane protein</topology>
    </subcellularLocation>
    <subcellularLocation>
        <location evidence="3">Secreted</location>
    </subcellularLocation>
</comment>
<feature type="transmembrane region" description="Helical" evidence="16">
    <location>
        <begin position="204"/>
        <end position="232"/>
    </location>
</feature>
<feature type="transmembrane region" description="Helical" evidence="16">
    <location>
        <begin position="252"/>
        <end position="273"/>
    </location>
</feature>
<keyword evidence="8" id="KW-0732">Signal</keyword>
<keyword evidence="7 16" id="KW-0812">Transmembrane</keyword>
<evidence type="ECO:0000256" key="9">
    <source>
        <dbReference type="ARBA" id="ARBA00022989"/>
    </source>
</evidence>
<dbReference type="InterPro" id="IPR052337">
    <property type="entry name" value="SAT4-like"/>
</dbReference>
<comment type="caution">
    <text evidence="18">The sequence shown here is derived from an EMBL/GenBank/DDBJ whole genome shotgun (WGS) entry which is preliminary data.</text>
</comment>
<dbReference type="PROSITE" id="PS52012">
    <property type="entry name" value="CFEM"/>
    <property type="match status" value="1"/>
</dbReference>
<keyword evidence="5" id="KW-0964">Secreted</keyword>
<dbReference type="InterPro" id="IPR049326">
    <property type="entry name" value="Rhodopsin_dom_fungi"/>
</dbReference>
<keyword evidence="12" id="KW-0449">Lipoprotein</keyword>
<keyword evidence="14" id="KW-0479">Metal-binding</keyword>
<gene>
    <name evidence="18" type="ORF">QBC38DRAFT_464691</name>
</gene>
<dbReference type="AlphaFoldDB" id="A0AAN7BY71"/>
<evidence type="ECO:0000256" key="15">
    <source>
        <dbReference type="SAM" id="MobiDB-lite"/>
    </source>
</evidence>
<evidence type="ECO:0000256" key="7">
    <source>
        <dbReference type="ARBA" id="ARBA00022692"/>
    </source>
</evidence>
<evidence type="ECO:0000256" key="10">
    <source>
        <dbReference type="ARBA" id="ARBA00023136"/>
    </source>
</evidence>
<keyword evidence="14" id="KW-0408">Iron</keyword>
<dbReference type="GO" id="GO:0005576">
    <property type="term" value="C:extracellular region"/>
    <property type="evidence" value="ECO:0007669"/>
    <property type="project" value="UniProtKB-SubCell"/>
</dbReference>
<keyword evidence="6" id="KW-0336">GPI-anchor</keyword>
<feature type="transmembrane region" description="Helical" evidence="16">
    <location>
        <begin position="167"/>
        <end position="192"/>
    </location>
</feature>
<evidence type="ECO:0000313" key="18">
    <source>
        <dbReference type="EMBL" id="KAK4231831.1"/>
    </source>
</evidence>
<feature type="compositionally biased region" description="Polar residues" evidence="15">
    <location>
        <begin position="436"/>
        <end position="449"/>
    </location>
</feature>
<dbReference type="Pfam" id="PF20684">
    <property type="entry name" value="Fung_rhodopsin"/>
    <property type="match status" value="1"/>
</dbReference>
<evidence type="ECO:0000256" key="11">
    <source>
        <dbReference type="ARBA" id="ARBA00023157"/>
    </source>
</evidence>
<dbReference type="InterPro" id="IPR008427">
    <property type="entry name" value="Extracellular_membr_CFEM_dom"/>
</dbReference>
<evidence type="ECO:0000313" key="19">
    <source>
        <dbReference type="Proteomes" id="UP001301958"/>
    </source>
</evidence>
<dbReference type="EMBL" id="MU865290">
    <property type="protein sequence ID" value="KAK4231831.1"/>
    <property type="molecule type" value="Genomic_DNA"/>
</dbReference>
<feature type="binding site" description="axial binding residue" evidence="14">
    <location>
        <position position="45"/>
    </location>
    <ligand>
        <name>heme</name>
        <dbReference type="ChEBI" id="CHEBI:30413"/>
    </ligand>
    <ligandPart>
        <name>Fe</name>
        <dbReference type="ChEBI" id="CHEBI:18248"/>
    </ligandPart>
</feature>
<feature type="disulfide bond" evidence="14">
    <location>
        <begin position="41"/>
        <end position="48"/>
    </location>
</feature>
<proteinExistence type="inferred from homology"/>
<evidence type="ECO:0000256" key="6">
    <source>
        <dbReference type="ARBA" id="ARBA00022622"/>
    </source>
</evidence>
<organism evidence="18 19">
    <name type="scientific">Podospora fimiseda</name>
    <dbReference type="NCBI Taxonomy" id="252190"/>
    <lineage>
        <taxon>Eukaryota</taxon>
        <taxon>Fungi</taxon>
        <taxon>Dikarya</taxon>
        <taxon>Ascomycota</taxon>
        <taxon>Pezizomycotina</taxon>
        <taxon>Sordariomycetes</taxon>
        <taxon>Sordariomycetidae</taxon>
        <taxon>Sordariales</taxon>
        <taxon>Podosporaceae</taxon>
        <taxon>Podospora</taxon>
    </lineage>
</organism>
<feature type="transmembrane region" description="Helical" evidence="16">
    <location>
        <begin position="285"/>
        <end position="305"/>
    </location>
</feature>
<dbReference type="GO" id="GO:0046872">
    <property type="term" value="F:metal ion binding"/>
    <property type="evidence" value="ECO:0007669"/>
    <property type="project" value="UniProtKB-UniRule"/>
</dbReference>
<evidence type="ECO:0000256" key="5">
    <source>
        <dbReference type="ARBA" id="ARBA00022525"/>
    </source>
</evidence>
<evidence type="ECO:0000256" key="2">
    <source>
        <dbReference type="ARBA" id="ARBA00004589"/>
    </source>
</evidence>
<reference evidence="18" key="2">
    <citation type="submission" date="2023-05" db="EMBL/GenBank/DDBJ databases">
        <authorList>
            <consortium name="Lawrence Berkeley National Laboratory"/>
            <person name="Steindorff A."/>
            <person name="Hensen N."/>
            <person name="Bonometti L."/>
            <person name="Westerberg I."/>
            <person name="Brannstrom I.O."/>
            <person name="Guillou S."/>
            <person name="Cros-Aarteil S."/>
            <person name="Calhoun S."/>
            <person name="Haridas S."/>
            <person name="Kuo A."/>
            <person name="Mondo S."/>
            <person name="Pangilinan J."/>
            <person name="Riley R."/>
            <person name="Labutti K."/>
            <person name="Andreopoulos B."/>
            <person name="Lipzen A."/>
            <person name="Chen C."/>
            <person name="Yanf M."/>
            <person name="Daum C."/>
            <person name="Ng V."/>
            <person name="Clum A."/>
            <person name="Ohm R."/>
            <person name="Martin F."/>
            <person name="Silar P."/>
            <person name="Natvig D."/>
            <person name="Lalanne C."/>
            <person name="Gautier V."/>
            <person name="Ament-Velasquez S.L."/>
            <person name="Kruys A."/>
            <person name="Hutchinson M.I."/>
            <person name="Powell A.J."/>
            <person name="Barry K."/>
            <person name="Miller A.N."/>
            <person name="Grigoriev I.V."/>
            <person name="Debuchy R."/>
            <person name="Gladieux P."/>
            <person name="Thoren M.H."/>
            <person name="Johannesson H."/>
        </authorList>
    </citation>
    <scope>NUCLEOTIDE SEQUENCE</scope>
    <source>
        <strain evidence="18">CBS 990.96</strain>
    </source>
</reference>
<feature type="transmembrane region" description="Helical" evidence="16">
    <location>
        <begin position="96"/>
        <end position="114"/>
    </location>
</feature>
<evidence type="ECO:0000256" key="14">
    <source>
        <dbReference type="PROSITE-ProRule" id="PRU01356"/>
    </source>
</evidence>
<comment type="similarity">
    <text evidence="4">Belongs to the RBT5 family.</text>
</comment>
<dbReference type="GO" id="GO:0098552">
    <property type="term" value="C:side of membrane"/>
    <property type="evidence" value="ECO:0007669"/>
    <property type="project" value="UniProtKB-KW"/>
</dbReference>
<feature type="disulfide bond" evidence="14">
    <location>
        <begin position="31"/>
        <end position="62"/>
    </location>
</feature>